<evidence type="ECO:0000313" key="3">
    <source>
        <dbReference type="Proteomes" id="UP000642673"/>
    </source>
</evidence>
<dbReference type="RefSeq" id="WP_373304751.1">
    <property type="nucleotide sequence ID" value="NZ_BMVP01000010.1"/>
</dbReference>
<dbReference type="SUPFAM" id="SSF52540">
    <property type="entry name" value="P-loop containing nucleoside triphosphate hydrolases"/>
    <property type="match status" value="1"/>
</dbReference>
<sequence length="523" mass="53388">MDATLDTGPDTQRAATPNAGRNPAREAGPRTGPDSGPHPRRETGLPAGPGTGSDSSGETDAGPDAVRSSGPQTRPRADFHPGPKAVPHTGADAEPREAGPHALLGAGAQAVAHAGAELGDGLDGGFGSGVEDGFSGVGVLAEGASGGGAGYQRPSVTELRLAAFGVHRSAVFRLEPVTLFTGPSGSGKSHVLAAYAALSKLASGATLTEAFPDPRGRVPERAVPDAERRRGFRIGCTVDGPVGPVRLDLAVQAEPDLRLVGERLTLNGQILLTTALRDPGRRSVQAAWLTGGSTGMTRAPLPDDRLGTALLPLRVAGATAGQRRVLAAAEQVVVALRAVFPCDPRPDRMRSPVRPGPGRLRVDCANLADVLRRTRHECGTRHALLAEAARTGCAGPVAGLDVRPHPDGSVTALLDRGPTAPATEFGRLGAGELRFIALALVLLTGPGVLAVDPAAELLSAQQALTVLADGFDHGQDGRQRAELLRLALLSCARGHIRLVGAIGEDTAGTARALPGVSVVDLGP</sequence>
<evidence type="ECO:0000256" key="1">
    <source>
        <dbReference type="SAM" id="MobiDB-lite"/>
    </source>
</evidence>
<proteinExistence type="predicted"/>
<reference evidence="3" key="1">
    <citation type="journal article" date="2019" name="Int. J. Syst. Evol. Microbiol.">
        <title>The Global Catalogue of Microorganisms (GCM) 10K type strain sequencing project: providing services to taxonomists for standard genome sequencing and annotation.</title>
        <authorList>
            <consortium name="The Broad Institute Genomics Platform"/>
            <consortium name="The Broad Institute Genome Sequencing Center for Infectious Disease"/>
            <person name="Wu L."/>
            <person name="Ma J."/>
        </authorList>
    </citation>
    <scope>NUCLEOTIDE SEQUENCE [LARGE SCALE GENOMIC DNA]</scope>
    <source>
        <strain evidence="3">JCM 4738</strain>
    </source>
</reference>
<name>A0ABQ3EX89_9ACTN</name>
<dbReference type="EMBL" id="BMVP01000010">
    <property type="protein sequence ID" value="GHB70917.1"/>
    <property type="molecule type" value="Genomic_DNA"/>
</dbReference>
<dbReference type="Proteomes" id="UP000642673">
    <property type="component" value="Unassembled WGS sequence"/>
</dbReference>
<protein>
    <recommendedName>
        <fullName evidence="4">BldA-regulated nucleotide binding protein</fullName>
    </recommendedName>
</protein>
<evidence type="ECO:0000313" key="2">
    <source>
        <dbReference type="EMBL" id="GHB70917.1"/>
    </source>
</evidence>
<feature type="region of interest" description="Disordered" evidence="1">
    <location>
        <begin position="1"/>
        <end position="99"/>
    </location>
</feature>
<comment type="caution">
    <text evidence="2">The sequence shown here is derived from an EMBL/GenBank/DDBJ whole genome shotgun (WGS) entry which is preliminary data.</text>
</comment>
<gene>
    <name evidence="2" type="ORF">GCM10010347_46380</name>
</gene>
<accession>A0ABQ3EX89</accession>
<evidence type="ECO:0008006" key="4">
    <source>
        <dbReference type="Google" id="ProtNLM"/>
    </source>
</evidence>
<keyword evidence="3" id="KW-1185">Reference proteome</keyword>
<organism evidence="2 3">
    <name type="scientific">Streptomyces cirratus</name>
    <dbReference type="NCBI Taxonomy" id="68187"/>
    <lineage>
        <taxon>Bacteria</taxon>
        <taxon>Bacillati</taxon>
        <taxon>Actinomycetota</taxon>
        <taxon>Actinomycetes</taxon>
        <taxon>Kitasatosporales</taxon>
        <taxon>Streptomycetaceae</taxon>
        <taxon>Streptomyces</taxon>
    </lineage>
</organism>
<dbReference type="InterPro" id="IPR027417">
    <property type="entry name" value="P-loop_NTPase"/>
</dbReference>